<accession>A0A2G8KNB7</accession>
<evidence type="ECO:0000256" key="1">
    <source>
        <dbReference type="SAM" id="MobiDB-lite"/>
    </source>
</evidence>
<dbReference type="EMBL" id="MRZV01000462">
    <property type="protein sequence ID" value="PIK49503.1"/>
    <property type="molecule type" value="Genomic_DNA"/>
</dbReference>
<dbReference type="STRING" id="307972.A0A2G8KNB7"/>
<keyword evidence="3" id="KW-1185">Reference proteome</keyword>
<gene>
    <name evidence="2" type="ORF">BSL78_13608</name>
</gene>
<protein>
    <submittedName>
        <fullName evidence="2">Uncharacterized protein</fullName>
    </submittedName>
</protein>
<proteinExistence type="predicted"/>
<organism evidence="2 3">
    <name type="scientific">Stichopus japonicus</name>
    <name type="common">Sea cucumber</name>
    <dbReference type="NCBI Taxonomy" id="307972"/>
    <lineage>
        <taxon>Eukaryota</taxon>
        <taxon>Metazoa</taxon>
        <taxon>Echinodermata</taxon>
        <taxon>Eleutherozoa</taxon>
        <taxon>Echinozoa</taxon>
        <taxon>Holothuroidea</taxon>
        <taxon>Aspidochirotacea</taxon>
        <taxon>Aspidochirotida</taxon>
        <taxon>Stichopodidae</taxon>
        <taxon>Apostichopus</taxon>
    </lineage>
</organism>
<name>A0A2G8KNB7_STIJA</name>
<dbReference type="Proteomes" id="UP000230750">
    <property type="component" value="Unassembled WGS sequence"/>
</dbReference>
<dbReference type="AlphaFoldDB" id="A0A2G8KNB7"/>
<comment type="caution">
    <text evidence="2">The sequence shown here is derived from an EMBL/GenBank/DDBJ whole genome shotgun (WGS) entry which is preliminary data.</text>
</comment>
<feature type="region of interest" description="Disordered" evidence="1">
    <location>
        <begin position="161"/>
        <end position="202"/>
    </location>
</feature>
<reference evidence="2 3" key="1">
    <citation type="journal article" date="2017" name="PLoS Biol.">
        <title>The sea cucumber genome provides insights into morphological evolution and visceral regeneration.</title>
        <authorList>
            <person name="Zhang X."/>
            <person name="Sun L."/>
            <person name="Yuan J."/>
            <person name="Sun Y."/>
            <person name="Gao Y."/>
            <person name="Zhang L."/>
            <person name="Li S."/>
            <person name="Dai H."/>
            <person name="Hamel J.F."/>
            <person name="Liu C."/>
            <person name="Yu Y."/>
            <person name="Liu S."/>
            <person name="Lin W."/>
            <person name="Guo K."/>
            <person name="Jin S."/>
            <person name="Xu P."/>
            <person name="Storey K.B."/>
            <person name="Huan P."/>
            <person name="Zhang T."/>
            <person name="Zhou Y."/>
            <person name="Zhang J."/>
            <person name="Lin C."/>
            <person name="Li X."/>
            <person name="Xing L."/>
            <person name="Huo D."/>
            <person name="Sun M."/>
            <person name="Wang L."/>
            <person name="Mercier A."/>
            <person name="Li F."/>
            <person name="Yang H."/>
            <person name="Xiang J."/>
        </authorList>
    </citation>
    <scope>NUCLEOTIDE SEQUENCE [LARGE SCALE GENOMIC DNA]</scope>
    <source>
        <strain evidence="2">Shaxun</strain>
        <tissue evidence="2">Muscle</tissue>
    </source>
</reference>
<dbReference type="PANTHER" id="PTHR33480:SF1">
    <property type="entry name" value="TYR RECOMBINASE DOMAIN-CONTAINING PROTEIN"/>
    <property type="match status" value="1"/>
</dbReference>
<sequence length="637" mass="71755">MGKSATREAPTAIATLDLNQKPNIEANFSDVESGCWGPSERETAGLESRSSEQERKSHWSSIVDTSDKQSKSSTRAACPSLVADYGSTDDESGSDDGITEAPFLCYHQKELSDSGSECWDSDSDVRDPDYRYTGNQSESDSDESIVIPVFHFHPYSGKAKDCKSAEADTPSTSEAAEPTCSRTADHPSNVTGPSSSLMHESRKYSAPKRRCPFCDKYQTKLSRHIRAKHKDQAKVTEAIDAPKPDRLAMFNGFKKDGILKANKEEAKKVNPVYQKERAFRTGSGKIVMCRNCSGFFSRRSIGRHTKICCKESGKEKAFVPISLLEQLDSKDESFILDILAKLRDDEVGLMCRNDSVITTVGKRLWQQNKLKADKKTEVRKSVMTSMRRLSSLYLLFLKQREELGPIQQIDKNAADMFLRSNFNHLESAIAVYSTKGDRDSTDDLKHGLKAALYYLIKKAGKILKGTYLINDQDARADAVDKFMHVFEMNHNFIFGDASYAMQKNRNEKLRRPETLPLEEDVAAVRQYAIERMASIVEAPFLVFDSHAYIELRDLLVCRLTLFNARRGGEPCRLRLKEWSDADNNVWINQKDVEKLDKLDKAVANNLKVAYQTGKGNKHLVPILLPSDTIEPMRRDCT</sequence>
<feature type="compositionally biased region" description="Basic and acidic residues" evidence="1">
    <location>
        <begin position="39"/>
        <end position="57"/>
    </location>
</feature>
<evidence type="ECO:0000313" key="3">
    <source>
        <dbReference type="Proteomes" id="UP000230750"/>
    </source>
</evidence>
<dbReference type="PANTHER" id="PTHR33480">
    <property type="entry name" value="SET DOMAIN-CONTAINING PROTEIN-RELATED"/>
    <property type="match status" value="1"/>
</dbReference>
<dbReference type="OrthoDB" id="10066064at2759"/>
<evidence type="ECO:0000313" key="2">
    <source>
        <dbReference type="EMBL" id="PIK49503.1"/>
    </source>
</evidence>
<feature type="region of interest" description="Disordered" evidence="1">
    <location>
        <begin position="28"/>
        <end position="77"/>
    </location>
</feature>
<feature type="compositionally biased region" description="Polar residues" evidence="1">
    <location>
        <begin position="169"/>
        <end position="198"/>
    </location>
</feature>